<dbReference type="CDD" id="cd05288">
    <property type="entry name" value="PGDH"/>
    <property type="match status" value="1"/>
</dbReference>
<protein>
    <submittedName>
        <fullName evidence="3">NADP-dependent oxidoreductase</fullName>
    </submittedName>
</protein>
<dbReference type="PANTHER" id="PTHR43205">
    <property type="entry name" value="PROSTAGLANDIN REDUCTASE"/>
    <property type="match status" value="1"/>
</dbReference>
<sequence>MTQINRQILLASRPQGPVTPDNFKLVETPLAPLADGEVRVRNHYLSLDPYMRGRMNDSKSYAVPQPLDEVMIGGTVGEIVESKHPKFAVGEKVVGMFGWQEYGTSNGKGLNKVDDTHVPLSAYLGAVGMTGVTAWYGLNRIIAPKAGETVVVSAASGAVGSVVGQLAKLAGCRAIGIAGGADKCRYVVDSLGFDACVDYKAGNLYQDLKAATPDGVDGYFDNVGGDVLDVTLARMNAFGRIALCGMIAGYDGEPLPMKRPALLLTQRLLVQGFIVSEHMEVWPEALGQLGTLVAQKKLHYRETIADGLENAPEAFMGLLKGKNFGKQLVKLV</sequence>
<evidence type="ECO:0000313" key="4">
    <source>
        <dbReference type="Proteomes" id="UP000218022"/>
    </source>
</evidence>
<dbReference type="InterPro" id="IPR041694">
    <property type="entry name" value="ADH_N_2"/>
</dbReference>
<dbReference type="OrthoDB" id="9805663at2"/>
<reference evidence="3 4" key="1">
    <citation type="submission" date="2017-01" db="EMBL/GenBank/DDBJ databases">
        <title>Whole-Genome Shotgun Sequencing of Two beta-Proteobacterial Species in Search of the Bulgecin Biosynthetic Cluster.</title>
        <authorList>
            <person name="Horsman M.E."/>
            <person name="Marous D.R."/>
            <person name="Li R."/>
            <person name="Oliver R.A."/>
            <person name="Byun B."/>
            <person name="Emrich S.J."/>
            <person name="Boggess B."/>
            <person name="Townsend C.A."/>
            <person name="Mobashery S."/>
        </authorList>
    </citation>
    <scope>NUCLEOTIDE SEQUENCE [LARGE SCALE GENOMIC DNA]</scope>
    <source>
        <strain evidence="3 4">ATCC 31363</strain>
    </source>
</reference>
<dbReference type="InterPro" id="IPR020843">
    <property type="entry name" value="ER"/>
</dbReference>
<evidence type="ECO:0000313" key="3">
    <source>
        <dbReference type="EMBL" id="PCE28639.1"/>
    </source>
</evidence>
<keyword evidence="1" id="KW-0560">Oxidoreductase</keyword>
<dbReference type="FunFam" id="3.40.50.720:FF:000121">
    <property type="entry name" value="Prostaglandin reductase 2"/>
    <property type="match status" value="1"/>
</dbReference>
<dbReference type="Pfam" id="PF16884">
    <property type="entry name" value="ADH_N_2"/>
    <property type="match status" value="1"/>
</dbReference>
<dbReference type="InterPro" id="IPR011032">
    <property type="entry name" value="GroES-like_sf"/>
</dbReference>
<dbReference type="GO" id="GO:0016628">
    <property type="term" value="F:oxidoreductase activity, acting on the CH-CH group of donors, NAD or NADP as acceptor"/>
    <property type="evidence" value="ECO:0007669"/>
    <property type="project" value="InterPro"/>
</dbReference>
<proteinExistence type="predicted"/>
<dbReference type="Proteomes" id="UP000218022">
    <property type="component" value="Unassembled WGS sequence"/>
</dbReference>
<dbReference type="InterPro" id="IPR013149">
    <property type="entry name" value="ADH-like_C"/>
</dbReference>
<dbReference type="InterPro" id="IPR036291">
    <property type="entry name" value="NAD(P)-bd_dom_sf"/>
</dbReference>
<dbReference type="SUPFAM" id="SSF51735">
    <property type="entry name" value="NAD(P)-binding Rossmann-fold domains"/>
    <property type="match status" value="1"/>
</dbReference>
<name>A0A2A4F8H6_9BURK</name>
<evidence type="ECO:0000259" key="2">
    <source>
        <dbReference type="SMART" id="SM00829"/>
    </source>
</evidence>
<dbReference type="Gene3D" id="3.90.180.10">
    <property type="entry name" value="Medium-chain alcohol dehydrogenases, catalytic domain"/>
    <property type="match status" value="1"/>
</dbReference>
<organism evidence="3 4">
    <name type="scientific">Paraburkholderia acidicola</name>
    <dbReference type="NCBI Taxonomy" id="1912599"/>
    <lineage>
        <taxon>Bacteria</taxon>
        <taxon>Pseudomonadati</taxon>
        <taxon>Pseudomonadota</taxon>
        <taxon>Betaproteobacteria</taxon>
        <taxon>Burkholderiales</taxon>
        <taxon>Burkholderiaceae</taxon>
        <taxon>Paraburkholderia</taxon>
    </lineage>
</organism>
<dbReference type="InterPro" id="IPR045010">
    <property type="entry name" value="MDR_fam"/>
</dbReference>
<dbReference type="RefSeq" id="WP_096716388.1">
    <property type="nucleotide sequence ID" value="NZ_MTZV01000001.1"/>
</dbReference>
<dbReference type="Gene3D" id="3.40.50.720">
    <property type="entry name" value="NAD(P)-binding Rossmann-like Domain"/>
    <property type="match status" value="1"/>
</dbReference>
<dbReference type="AlphaFoldDB" id="A0A2A4F8H6"/>
<dbReference type="EMBL" id="MTZV01000001">
    <property type="protein sequence ID" value="PCE28639.1"/>
    <property type="molecule type" value="Genomic_DNA"/>
</dbReference>
<dbReference type="Pfam" id="PF00107">
    <property type="entry name" value="ADH_zinc_N"/>
    <property type="match status" value="1"/>
</dbReference>
<comment type="caution">
    <text evidence="3">The sequence shown here is derived from an EMBL/GenBank/DDBJ whole genome shotgun (WGS) entry which is preliminary data.</text>
</comment>
<dbReference type="PANTHER" id="PTHR43205:SF7">
    <property type="entry name" value="PROSTAGLANDIN REDUCTASE 1"/>
    <property type="match status" value="1"/>
</dbReference>
<evidence type="ECO:0000256" key="1">
    <source>
        <dbReference type="ARBA" id="ARBA00023002"/>
    </source>
</evidence>
<feature type="domain" description="Enoyl reductase (ER)" evidence="2">
    <location>
        <begin position="18"/>
        <end position="329"/>
    </location>
</feature>
<gene>
    <name evidence="3" type="ORF">BWP39_00175</name>
</gene>
<accession>A0A2A4F8H6</accession>
<dbReference type="SMART" id="SM00829">
    <property type="entry name" value="PKS_ER"/>
    <property type="match status" value="1"/>
</dbReference>
<dbReference type="SUPFAM" id="SSF50129">
    <property type="entry name" value="GroES-like"/>
    <property type="match status" value="2"/>
</dbReference>